<name>A0ABX0U863_9SPHN</name>
<evidence type="ECO:0008006" key="5">
    <source>
        <dbReference type="Google" id="ProtNLM"/>
    </source>
</evidence>
<feature type="chain" id="PRO_5047268624" description="Secreted protein" evidence="2">
    <location>
        <begin position="22"/>
        <end position="607"/>
    </location>
</feature>
<accession>A0ABX0U863</accession>
<evidence type="ECO:0000313" key="3">
    <source>
        <dbReference type="EMBL" id="NIJ24992.1"/>
    </source>
</evidence>
<evidence type="ECO:0000313" key="4">
    <source>
        <dbReference type="Proteomes" id="UP000788153"/>
    </source>
</evidence>
<dbReference type="Proteomes" id="UP000788153">
    <property type="component" value="Unassembled WGS sequence"/>
</dbReference>
<evidence type="ECO:0000256" key="1">
    <source>
        <dbReference type="SAM" id="MobiDB-lite"/>
    </source>
</evidence>
<feature type="compositionally biased region" description="Pro residues" evidence="1">
    <location>
        <begin position="48"/>
        <end position="62"/>
    </location>
</feature>
<dbReference type="RefSeq" id="WP_140047465.1">
    <property type="nucleotide sequence ID" value="NZ_BAAAEV010000001.1"/>
</dbReference>
<dbReference type="EMBL" id="JAASQP010000001">
    <property type="protein sequence ID" value="NIJ24992.1"/>
    <property type="molecule type" value="Genomic_DNA"/>
</dbReference>
<comment type="caution">
    <text evidence="3">The sequence shown here is derived from an EMBL/GenBank/DDBJ whole genome shotgun (WGS) entry which is preliminary data.</text>
</comment>
<evidence type="ECO:0000256" key="2">
    <source>
        <dbReference type="SAM" id="SignalP"/>
    </source>
</evidence>
<proteinExistence type="predicted"/>
<keyword evidence="4" id="KW-1185">Reference proteome</keyword>
<protein>
    <recommendedName>
        <fullName evidence="5">Secreted protein</fullName>
    </recommendedName>
</protein>
<reference evidence="3 4" key="1">
    <citation type="submission" date="2020-03" db="EMBL/GenBank/DDBJ databases">
        <title>Genomic Encyclopedia of Type Strains, Phase IV (KMG-IV): sequencing the most valuable type-strain genomes for metagenomic binning, comparative biology and taxonomic classification.</title>
        <authorList>
            <person name="Goeker M."/>
        </authorList>
    </citation>
    <scope>NUCLEOTIDE SEQUENCE [LARGE SCALE GENOMIC DNA]</scope>
    <source>
        <strain evidence="3 4">DSM 22753</strain>
    </source>
</reference>
<gene>
    <name evidence="3" type="ORF">FHT01_002534</name>
</gene>
<sequence length="607" mass="63578">MKIFRAEIALAALAVAIASVAVPVVGHALVQDQDAPESLLPEGFGDPVAPPPPAAAPRPARPAPGTVQPLPPSSTASPTPSPTPTPTPSGTPTPIDPEVLAQYELPDYARRSLDRVGAIGTDSDGIAADGFGRSDGRFLTTLMRRTGMPIASRWLSIVLRRALLSRVDTPSNVNGADFAAERAWLLLRMGESVAARDVVQSVDTENYTPKMYQVAMQVALATADPAAMCPLVDGAMRVSNERGWVMAQAMCAGLEGRPREAGRLIDQARRANRNREGIDVDLAEKVLGAGAGGRRAVTIEWDGIDQLDAWRYGLATATGVEIPASLIGTVRPQVRAWQAQAPQLLPHERLAPAEYAAARGVLSNLALVDLYGAVEQSDDSGAAEVSLARDLRAAYTDNTAAGRLEVLRGLWGDSGDPLERAARLILTARAAARIVPNEASLADADRLVAAMLTAGLDTAAARWAPLVPASGTAWALIALSDASRSQPYDASDVRGYSGGDDQWSERRRQLFFAGVAGLARIDEGSIEGLADSLDVPIGDQNAWTRAIAQAAQRGEAGTVILLAATGMQTPGWAGVAPATLFHITAALRAVGREGAARMIAAEALSGL</sequence>
<keyword evidence="2" id="KW-0732">Signal</keyword>
<feature type="compositionally biased region" description="Pro residues" evidence="1">
    <location>
        <begin position="79"/>
        <end position="95"/>
    </location>
</feature>
<organism evidence="3 4">
    <name type="scientific">Sphingomonas japonica</name>
    <dbReference type="NCBI Taxonomy" id="511662"/>
    <lineage>
        <taxon>Bacteria</taxon>
        <taxon>Pseudomonadati</taxon>
        <taxon>Pseudomonadota</taxon>
        <taxon>Alphaproteobacteria</taxon>
        <taxon>Sphingomonadales</taxon>
        <taxon>Sphingomonadaceae</taxon>
        <taxon>Sphingomonas</taxon>
    </lineage>
</organism>
<feature type="region of interest" description="Disordered" evidence="1">
    <location>
        <begin position="37"/>
        <end position="97"/>
    </location>
</feature>
<feature type="signal peptide" evidence="2">
    <location>
        <begin position="1"/>
        <end position="21"/>
    </location>
</feature>